<evidence type="ECO:0000313" key="4">
    <source>
        <dbReference type="Proteomes" id="UP001501358"/>
    </source>
</evidence>
<comment type="caution">
    <text evidence="3">The sequence shown here is derived from an EMBL/GenBank/DDBJ whole genome shotgun (WGS) entry which is preliminary data.</text>
</comment>
<evidence type="ECO:0000256" key="2">
    <source>
        <dbReference type="SAM" id="Phobius"/>
    </source>
</evidence>
<evidence type="ECO:0000256" key="1">
    <source>
        <dbReference type="SAM" id="MobiDB-lite"/>
    </source>
</evidence>
<evidence type="ECO:0000313" key="3">
    <source>
        <dbReference type="EMBL" id="GAA2474470.1"/>
    </source>
</evidence>
<organism evidence="3 4">
    <name type="scientific">Streptomyces thermolineatus</name>
    <dbReference type="NCBI Taxonomy" id="44033"/>
    <lineage>
        <taxon>Bacteria</taxon>
        <taxon>Bacillati</taxon>
        <taxon>Actinomycetota</taxon>
        <taxon>Actinomycetes</taxon>
        <taxon>Kitasatosporales</taxon>
        <taxon>Streptomycetaceae</taxon>
        <taxon>Streptomyces</taxon>
    </lineage>
</organism>
<name>A0ABN3L160_9ACTN</name>
<feature type="region of interest" description="Disordered" evidence="1">
    <location>
        <begin position="341"/>
        <end position="418"/>
    </location>
</feature>
<keyword evidence="4" id="KW-1185">Reference proteome</keyword>
<protein>
    <submittedName>
        <fullName evidence="3">Uncharacterized protein</fullName>
    </submittedName>
</protein>
<reference evidence="3 4" key="1">
    <citation type="journal article" date="2019" name="Int. J. Syst. Evol. Microbiol.">
        <title>The Global Catalogue of Microorganisms (GCM) 10K type strain sequencing project: providing services to taxonomists for standard genome sequencing and annotation.</title>
        <authorList>
            <consortium name="The Broad Institute Genomics Platform"/>
            <consortium name="The Broad Institute Genome Sequencing Center for Infectious Disease"/>
            <person name="Wu L."/>
            <person name="Ma J."/>
        </authorList>
    </citation>
    <scope>NUCLEOTIDE SEQUENCE [LARGE SCALE GENOMIC DNA]</scope>
    <source>
        <strain evidence="3 4">JCM 6307</strain>
    </source>
</reference>
<gene>
    <name evidence="3" type="ORF">GCM10010406_08100</name>
</gene>
<dbReference type="Proteomes" id="UP001501358">
    <property type="component" value="Unassembled WGS sequence"/>
</dbReference>
<sequence>MTSGTKTVTVFLTVICGLILTAFGVAAHWPGWLWSAMAAMLLAVPALALKAVEHRGGPVPAELAPHLTPPPVERWEERVVQVALPSSWDDYDFLFSATVRWCPTGAAATEPVVNPAGLAIDAVLERARRITEQRDPARASLVQHELNGALGRMRPDATGYLQAMAEDVTLVLAEHDRERLEKLAAVRKDKAVWEHQRKHEQSKREYLGQDVLKDTGSAVVWWLARNDDQVDKTVKDIGLLAQLTSAANNEDVPERLQHFVPGPRSWDAADAQADAAAETADGPAVPGQEREASAADHYDAFLRTMGFPDGDARRSLVTRQVVEVIKQYDRIETAEQLLSRFDAPDGPGFSDDPVFSDDTGFSGPEGPEGPEGPDDPGFPPDDAGGASVPRPPAPNGPGGGPAPVGRTAPHFVEDDRGN</sequence>
<feature type="transmembrane region" description="Helical" evidence="2">
    <location>
        <begin position="7"/>
        <end position="26"/>
    </location>
</feature>
<dbReference type="EMBL" id="BAAATA010000003">
    <property type="protein sequence ID" value="GAA2474470.1"/>
    <property type="molecule type" value="Genomic_DNA"/>
</dbReference>
<accession>A0ABN3L160</accession>
<proteinExistence type="predicted"/>
<dbReference type="RefSeq" id="WP_344381704.1">
    <property type="nucleotide sequence ID" value="NZ_BAAATA010000003.1"/>
</dbReference>
<feature type="compositionally biased region" description="Low complexity" evidence="1">
    <location>
        <begin position="268"/>
        <end position="284"/>
    </location>
</feature>
<keyword evidence="2" id="KW-0472">Membrane</keyword>
<keyword evidence="2" id="KW-0812">Transmembrane</keyword>
<feature type="region of interest" description="Disordered" evidence="1">
    <location>
        <begin position="257"/>
        <end position="293"/>
    </location>
</feature>
<keyword evidence="2" id="KW-1133">Transmembrane helix</keyword>